<evidence type="ECO:0000313" key="4">
    <source>
        <dbReference type="EMBL" id="MBB5517143.1"/>
    </source>
</evidence>
<evidence type="ECO:0000256" key="1">
    <source>
        <dbReference type="SAM" id="MobiDB-lite"/>
    </source>
</evidence>
<gene>
    <name evidence="4" type="ORF">FHS89_003189</name>
</gene>
<evidence type="ECO:0000256" key="2">
    <source>
        <dbReference type="SAM" id="Phobius"/>
    </source>
</evidence>
<dbReference type="InterPro" id="IPR028087">
    <property type="entry name" value="Tad_N"/>
</dbReference>
<name>A0A840WT15_9RHOB</name>
<feature type="region of interest" description="Disordered" evidence="1">
    <location>
        <begin position="266"/>
        <end position="301"/>
    </location>
</feature>
<reference evidence="4 5" key="1">
    <citation type="submission" date="2020-08" db="EMBL/GenBank/DDBJ databases">
        <title>Genomic Encyclopedia of Type Strains, Phase IV (KMG-IV): sequencing the most valuable type-strain genomes for metagenomic binning, comparative biology and taxonomic classification.</title>
        <authorList>
            <person name="Goeker M."/>
        </authorList>
    </citation>
    <scope>NUCLEOTIDE SEQUENCE [LARGE SCALE GENOMIC DNA]</scope>
    <source>
        <strain evidence="4 5">DSM 103377</strain>
    </source>
</reference>
<dbReference type="AlphaFoldDB" id="A0A840WT15"/>
<organism evidence="4 5">
    <name type="scientific">Rubricella aquisinus</name>
    <dbReference type="NCBI Taxonomy" id="2028108"/>
    <lineage>
        <taxon>Bacteria</taxon>
        <taxon>Pseudomonadati</taxon>
        <taxon>Pseudomonadota</taxon>
        <taxon>Alphaproteobacteria</taxon>
        <taxon>Rhodobacterales</taxon>
        <taxon>Paracoccaceae</taxon>
        <taxon>Rubricella</taxon>
    </lineage>
</organism>
<keyword evidence="2" id="KW-1133">Transmembrane helix</keyword>
<evidence type="ECO:0000259" key="3">
    <source>
        <dbReference type="Pfam" id="PF13400"/>
    </source>
</evidence>
<dbReference type="RefSeq" id="WP_184013100.1">
    <property type="nucleotide sequence ID" value="NZ_JACIJS010000013.1"/>
</dbReference>
<protein>
    <recommendedName>
        <fullName evidence="3">Putative Flp pilus-assembly TadG-like N-terminal domain-containing protein</fullName>
    </recommendedName>
</protein>
<dbReference type="EMBL" id="JACIJS010000013">
    <property type="protein sequence ID" value="MBB5517143.1"/>
    <property type="molecule type" value="Genomic_DNA"/>
</dbReference>
<feature type="transmembrane region" description="Helical" evidence="2">
    <location>
        <begin position="20"/>
        <end position="40"/>
    </location>
</feature>
<keyword evidence="2" id="KW-0472">Membrane</keyword>
<dbReference type="Proteomes" id="UP000553766">
    <property type="component" value="Unassembled WGS sequence"/>
</dbReference>
<sequence length="838" mass="90551">MSIAKIRSRLRQFRRETEAVVAIQVVIFAVLLFTASGMVIDFGRAYSAHSQMQGYVDKAALAAAEELDGGADSMTRAAAAARSVAATSDYTEQGSFTLSDVVFLSSIPRLSDGMIDLEAALSPGAQALDGAAAEYVLIVAAPSSVRLTLLSLNVGDNGEADGPTAIPLRAYAVAKLEESICGGLSTLVMCNPFEGEAETFAEKMAEKAGAQFLLTVDLDDLNEPRLTANDSRIRLGLLKNPHDYVGADPNEVCTGEGLALFQQAGWGGPTSGNVGNDKDTGNAGEDPNGTGDWGGGSRGRSDADGTVIEYVTSDWTFPTTDAEYERLRDMCLLAMIDPGLQCISDQVMVKAALPGTITTGVNTIFDLWDAPLDRVLHTPGDANSAFAADYVAVHGLLNRQQFKDYIETVQLVDEEIILQDIEFLIEDIAFFQQQADEATDDASRNIYLEWVAALQEELEFTRGHIEYMRGVLAAYPDNIANPASRVNHYMMGAGSGWGPMYRGFCLVDPENCDFAPYIDAPGGGADPTDESLVLYNDPIAWANGRMNLTSLGASASGLSSGWRLSNPSKNQVTVDTYFYDAPETVWTWTIPARSRLNIQVPGQGTMKAEFVGQNVTKTKATCPFTQCNYTGIASPVFQLNAPTTLASFLEYFASYYTPYKSANRMDLTSGTSAIEQAVADAPTMYEGYRTVERVFSDLWDPSASNDLRRDTTYIGTEPEHYQFSAAPDTIQTTERRRQTVTLVNCGSAQDMVSLTGLDDPAMAHTYLADVVDVVDIFLTESVVVDDCIEGTHGADPEGINPCWNEDISRAHIYAEFIGSAGQADLPNTKTRSYAVLVN</sequence>
<keyword evidence="5" id="KW-1185">Reference proteome</keyword>
<feature type="domain" description="Putative Flp pilus-assembly TadG-like N-terminal" evidence="3">
    <location>
        <begin position="25"/>
        <end position="64"/>
    </location>
</feature>
<proteinExistence type="predicted"/>
<accession>A0A840WT15</accession>
<keyword evidence="2" id="KW-0812">Transmembrane</keyword>
<evidence type="ECO:0000313" key="5">
    <source>
        <dbReference type="Proteomes" id="UP000553766"/>
    </source>
</evidence>
<comment type="caution">
    <text evidence="4">The sequence shown here is derived from an EMBL/GenBank/DDBJ whole genome shotgun (WGS) entry which is preliminary data.</text>
</comment>
<dbReference type="Pfam" id="PF13400">
    <property type="entry name" value="Tad"/>
    <property type="match status" value="1"/>
</dbReference>